<proteinExistence type="predicted"/>
<accession>A0A2M8L2Y6</accession>
<dbReference type="AlphaFoldDB" id="A0A2M8L2Y6"/>
<evidence type="ECO:0000313" key="3">
    <source>
        <dbReference type="EMBL" id="PJE67304.1"/>
    </source>
</evidence>
<feature type="region of interest" description="Disordered" evidence="1">
    <location>
        <begin position="1"/>
        <end position="30"/>
    </location>
</feature>
<keyword evidence="2" id="KW-0812">Transmembrane</keyword>
<feature type="transmembrane region" description="Helical" evidence="2">
    <location>
        <begin position="44"/>
        <end position="62"/>
    </location>
</feature>
<dbReference type="Proteomes" id="UP000231474">
    <property type="component" value="Unassembled WGS sequence"/>
</dbReference>
<dbReference type="EMBL" id="PFEK01000062">
    <property type="protein sequence ID" value="PJE67304.1"/>
    <property type="molecule type" value="Genomic_DNA"/>
</dbReference>
<gene>
    <name evidence="3" type="ORF">COU95_03095</name>
</gene>
<organism evidence="3 4">
    <name type="scientific">Candidatus Shapirobacteria bacterium CG10_big_fil_rev_8_21_14_0_10_40_9</name>
    <dbReference type="NCBI Taxonomy" id="1974888"/>
    <lineage>
        <taxon>Bacteria</taxon>
        <taxon>Candidatus Shapironibacteriota</taxon>
    </lineage>
</organism>
<name>A0A2M8L2Y6_9BACT</name>
<evidence type="ECO:0000256" key="2">
    <source>
        <dbReference type="SAM" id="Phobius"/>
    </source>
</evidence>
<keyword evidence="2" id="KW-1133">Transmembrane helix</keyword>
<evidence type="ECO:0000313" key="4">
    <source>
        <dbReference type="Proteomes" id="UP000231474"/>
    </source>
</evidence>
<keyword evidence="2" id="KW-0472">Membrane</keyword>
<evidence type="ECO:0000256" key="1">
    <source>
        <dbReference type="SAM" id="MobiDB-lite"/>
    </source>
</evidence>
<reference evidence="4" key="1">
    <citation type="submission" date="2017-09" db="EMBL/GenBank/DDBJ databases">
        <title>Depth-based differentiation of microbial function through sediment-hosted aquifers and enrichment of novel symbionts in the deep terrestrial subsurface.</title>
        <authorList>
            <person name="Probst A.J."/>
            <person name="Ladd B."/>
            <person name="Jarett J.K."/>
            <person name="Geller-Mcgrath D.E."/>
            <person name="Sieber C.M.K."/>
            <person name="Emerson J.B."/>
            <person name="Anantharaman K."/>
            <person name="Thomas B.C."/>
            <person name="Malmstrom R."/>
            <person name="Stieglmeier M."/>
            <person name="Klingl A."/>
            <person name="Woyke T."/>
            <person name="Ryan C.M."/>
            <person name="Banfield J.F."/>
        </authorList>
    </citation>
    <scope>NUCLEOTIDE SEQUENCE [LARGE SCALE GENOMIC DNA]</scope>
</reference>
<evidence type="ECO:0008006" key="5">
    <source>
        <dbReference type="Google" id="ProtNLM"/>
    </source>
</evidence>
<protein>
    <recommendedName>
        <fullName evidence="5">PsbP C-terminal domain-containing protein</fullName>
    </recommendedName>
</protein>
<comment type="caution">
    <text evidence="3">The sequence shown here is derived from an EMBL/GenBank/DDBJ whole genome shotgun (WGS) entry which is preliminary data.</text>
</comment>
<sequence>MEEKPAELPVSEQEIQIQPPASPSEASSEGGSFLDKLKIHKFKILGGILGVLVFAGAVFGAYKFGQRQVQLAPQPTLTPTAEATPTPDLTANWKTHTNIDYGYSIKYPEDWFIKESGNPQEAFIEIHSPTYISMGDKGVIFWISAEKEPNTPIRKWFDKVVARDPSTIKDLKIEPVLLSDINALKITDLGPGIDQGVAKTYCLNNDKIYGIWFESNTAKPEELEYANLMLSTFRFLE</sequence>